<keyword evidence="3" id="KW-0804">Transcription</keyword>
<dbReference type="PROSITE" id="PS00356">
    <property type="entry name" value="HTH_LACI_1"/>
    <property type="match status" value="1"/>
</dbReference>
<evidence type="ECO:0000313" key="7">
    <source>
        <dbReference type="Proteomes" id="UP000306192"/>
    </source>
</evidence>
<comment type="caution">
    <text evidence="6">The sequence shown here is derived from an EMBL/GenBank/DDBJ whole genome shotgun (WGS) entry which is preliminary data.</text>
</comment>
<dbReference type="EMBL" id="QYRT01000046">
    <property type="protein sequence ID" value="TIH31227.1"/>
    <property type="molecule type" value="Genomic_DNA"/>
</dbReference>
<dbReference type="GO" id="GO:0003700">
    <property type="term" value="F:DNA-binding transcription factor activity"/>
    <property type="evidence" value="ECO:0007669"/>
    <property type="project" value="TreeGrafter"/>
</dbReference>
<dbReference type="PROSITE" id="PS50932">
    <property type="entry name" value="HTH_LACI_2"/>
    <property type="match status" value="1"/>
</dbReference>
<accession>A0A4T2BIP8</accession>
<protein>
    <submittedName>
        <fullName evidence="6">LacI family DNA-binding transcriptional regulator</fullName>
    </submittedName>
</protein>
<gene>
    <name evidence="6" type="ORF">D4765_16525</name>
</gene>
<evidence type="ECO:0000256" key="2">
    <source>
        <dbReference type="ARBA" id="ARBA00023125"/>
    </source>
</evidence>
<organism evidence="6 7">
    <name type="scientific">Subtercola vilae</name>
    <dbReference type="NCBI Taxonomy" id="2056433"/>
    <lineage>
        <taxon>Bacteria</taxon>
        <taxon>Bacillati</taxon>
        <taxon>Actinomycetota</taxon>
        <taxon>Actinomycetes</taxon>
        <taxon>Micrococcales</taxon>
        <taxon>Microbacteriaceae</taxon>
        <taxon>Subtercola</taxon>
    </lineage>
</organism>
<dbReference type="Proteomes" id="UP000306192">
    <property type="component" value="Unassembled WGS sequence"/>
</dbReference>
<keyword evidence="7" id="KW-1185">Reference proteome</keyword>
<feature type="domain" description="HTH lacI-type" evidence="5">
    <location>
        <begin position="1"/>
        <end position="53"/>
    </location>
</feature>
<keyword evidence="1" id="KW-0805">Transcription regulation</keyword>
<name>A0A4T2BIP8_9MICO</name>
<sequence length="340" mass="36122">MIDVARLAGVSQQTVSRVINEHPSVSPEARERVETAIRRLRYRRHPSARALASNRSLTIGVVSFGLAQYGPSVILTGVVDEAKRAGYSTSLVTIADPDHDMRQAVDHLLAVPVDGIIIVAPIDAALRSARLLDIGVPLVVFEPGAVHVPGNVVTDEVSGSAAATRHLLELGHRTVHHVAGPAGWLGTTARIAGWQRSLAEAGLTSTPVIEGDWTTDSGYRAGLRVAETAGVTAVFVANDQMALGVIKALTERGFDVPGDVSVIGFDDVPEAPYFIPALSTMHIDFDRVGRHAVARLVTLITGTTDAADRGVMPVLVERHSTGPPNSHRSPPPHRSPARSR</sequence>
<dbReference type="Gene3D" id="1.10.260.40">
    <property type="entry name" value="lambda repressor-like DNA-binding domains"/>
    <property type="match status" value="1"/>
</dbReference>
<dbReference type="InterPro" id="IPR028082">
    <property type="entry name" value="Peripla_BP_I"/>
</dbReference>
<dbReference type="Gene3D" id="3.40.50.2300">
    <property type="match status" value="2"/>
</dbReference>
<feature type="region of interest" description="Disordered" evidence="4">
    <location>
        <begin position="317"/>
        <end position="340"/>
    </location>
</feature>
<dbReference type="CDD" id="cd01392">
    <property type="entry name" value="HTH_LacI"/>
    <property type="match status" value="1"/>
</dbReference>
<dbReference type="AlphaFoldDB" id="A0A4T2BIP8"/>
<dbReference type="InterPro" id="IPR046335">
    <property type="entry name" value="LacI/GalR-like_sensor"/>
</dbReference>
<dbReference type="Pfam" id="PF13377">
    <property type="entry name" value="Peripla_BP_3"/>
    <property type="match status" value="1"/>
</dbReference>
<dbReference type="CDD" id="cd01574">
    <property type="entry name" value="PBP1_LacI"/>
    <property type="match status" value="1"/>
</dbReference>
<reference evidence="6 7" key="1">
    <citation type="journal article" date="2019" name="Microorganisms">
        <title>Systematic Affiliation and Genome Analysis of Subtercola vilae DB165(T) with Particular Emphasis on Cold Adaptation of an Isolate from a High-Altitude Cold Volcano Lake.</title>
        <authorList>
            <person name="Villalobos A.S."/>
            <person name="Wiese J."/>
            <person name="Imhoff J.F."/>
            <person name="Dorador C."/>
            <person name="Keller A."/>
            <person name="Hentschel U."/>
        </authorList>
    </citation>
    <scope>NUCLEOTIDE SEQUENCE [LARGE SCALE GENOMIC DNA]</scope>
    <source>
        <strain evidence="6 7">DB165</strain>
    </source>
</reference>
<dbReference type="PANTHER" id="PTHR30146:SF153">
    <property type="entry name" value="LACTOSE OPERON REPRESSOR"/>
    <property type="match status" value="1"/>
</dbReference>
<evidence type="ECO:0000256" key="3">
    <source>
        <dbReference type="ARBA" id="ARBA00023163"/>
    </source>
</evidence>
<dbReference type="SUPFAM" id="SSF53822">
    <property type="entry name" value="Periplasmic binding protein-like I"/>
    <property type="match status" value="1"/>
</dbReference>
<evidence type="ECO:0000259" key="5">
    <source>
        <dbReference type="PROSITE" id="PS50932"/>
    </source>
</evidence>
<evidence type="ECO:0000256" key="4">
    <source>
        <dbReference type="SAM" id="MobiDB-lite"/>
    </source>
</evidence>
<dbReference type="SUPFAM" id="SSF47413">
    <property type="entry name" value="lambda repressor-like DNA-binding domains"/>
    <property type="match status" value="1"/>
</dbReference>
<dbReference type="PANTHER" id="PTHR30146">
    <property type="entry name" value="LACI-RELATED TRANSCRIPTIONAL REPRESSOR"/>
    <property type="match status" value="1"/>
</dbReference>
<dbReference type="InterPro" id="IPR000843">
    <property type="entry name" value="HTH_LacI"/>
</dbReference>
<keyword evidence="2 6" id="KW-0238">DNA-binding</keyword>
<evidence type="ECO:0000313" key="6">
    <source>
        <dbReference type="EMBL" id="TIH31227.1"/>
    </source>
</evidence>
<dbReference type="Pfam" id="PF00356">
    <property type="entry name" value="LacI"/>
    <property type="match status" value="1"/>
</dbReference>
<evidence type="ECO:0000256" key="1">
    <source>
        <dbReference type="ARBA" id="ARBA00023015"/>
    </source>
</evidence>
<dbReference type="GO" id="GO:0000976">
    <property type="term" value="F:transcription cis-regulatory region binding"/>
    <property type="evidence" value="ECO:0007669"/>
    <property type="project" value="TreeGrafter"/>
</dbReference>
<dbReference type="SMART" id="SM00354">
    <property type="entry name" value="HTH_LACI"/>
    <property type="match status" value="1"/>
</dbReference>
<proteinExistence type="predicted"/>
<dbReference type="InterPro" id="IPR010982">
    <property type="entry name" value="Lambda_DNA-bd_dom_sf"/>
</dbReference>
<dbReference type="OrthoDB" id="9785139at2"/>